<name>A0A1W1I8T4_9BACT</name>
<evidence type="ECO:0008006" key="3">
    <source>
        <dbReference type="Google" id="ProtNLM"/>
    </source>
</evidence>
<gene>
    <name evidence="1" type="ORF">NSJP_3247</name>
</gene>
<dbReference type="Pfam" id="PF13711">
    <property type="entry name" value="DUF4160"/>
    <property type="match status" value="1"/>
</dbReference>
<evidence type="ECO:0000313" key="2">
    <source>
        <dbReference type="Proteomes" id="UP000192042"/>
    </source>
</evidence>
<dbReference type="Proteomes" id="UP000192042">
    <property type="component" value="Chromosome I"/>
</dbReference>
<dbReference type="KEGG" id="nja:NSJP_3247"/>
<dbReference type="OrthoDB" id="122670at2"/>
<protein>
    <recommendedName>
        <fullName evidence="3">DUF4160 domain-containing protein</fullName>
    </recommendedName>
</protein>
<dbReference type="InterPro" id="IPR025427">
    <property type="entry name" value="DUF4160"/>
</dbReference>
<dbReference type="RefSeq" id="WP_080887644.1">
    <property type="nucleotide sequence ID" value="NZ_LT828648.1"/>
</dbReference>
<evidence type="ECO:0000313" key="1">
    <source>
        <dbReference type="EMBL" id="SLM49414.1"/>
    </source>
</evidence>
<accession>A0A1W1I8T4</accession>
<organism evidence="1 2">
    <name type="scientific">Nitrospira japonica</name>
    <dbReference type="NCBI Taxonomy" id="1325564"/>
    <lineage>
        <taxon>Bacteria</taxon>
        <taxon>Pseudomonadati</taxon>
        <taxon>Nitrospirota</taxon>
        <taxon>Nitrospiria</taxon>
        <taxon>Nitrospirales</taxon>
        <taxon>Nitrospiraceae</taxon>
        <taxon>Nitrospira</taxon>
    </lineage>
</organism>
<sequence>MPTVLHVKGYRFFFFSLEGKEPPHIHVEQAERYAKLWLAPVSIARAKGFRNNELTEILQIVQNN</sequence>
<dbReference type="AlphaFoldDB" id="A0A1W1I8T4"/>
<dbReference type="EMBL" id="LT828648">
    <property type="protein sequence ID" value="SLM49414.1"/>
    <property type="molecule type" value="Genomic_DNA"/>
</dbReference>
<dbReference type="STRING" id="1325564.NSJP_3247"/>
<keyword evidence="2" id="KW-1185">Reference proteome</keyword>
<proteinExistence type="predicted"/>
<reference evidence="1 2" key="1">
    <citation type="submission" date="2017-03" db="EMBL/GenBank/DDBJ databases">
        <authorList>
            <person name="Afonso C.L."/>
            <person name="Miller P.J."/>
            <person name="Scott M.A."/>
            <person name="Spackman E."/>
            <person name="Goraichik I."/>
            <person name="Dimitrov K.M."/>
            <person name="Suarez D.L."/>
            <person name="Swayne D.E."/>
        </authorList>
    </citation>
    <scope>NUCLEOTIDE SEQUENCE [LARGE SCALE GENOMIC DNA]</scope>
    <source>
        <strain evidence="1">Genome sequencing of Nitrospira japonica strain NJ11</strain>
    </source>
</reference>